<organism evidence="2 3">
    <name type="scientific">Intoshia linei</name>
    <dbReference type="NCBI Taxonomy" id="1819745"/>
    <lineage>
        <taxon>Eukaryota</taxon>
        <taxon>Metazoa</taxon>
        <taxon>Spiralia</taxon>
        <taxon>Lophotrochozoa</taxon>
        <taxon>Mesozoa</taxon>
        <taxon>Orthonectida</taxon>
        <taxon>Rhopaluridae</taxon>
        <taxon>Intoshia</taxon>
    </lineage>
</organism>
<accession>A0A177AUF8</accession>
<dbReference type="InterPro" id="IPR001357">
    <property type="entry name" value="BRCT_dom"/>
</dbReference>
<evidence type="ECO:0000259" key="1">
    <source>
        <dbReference type="PROSITE" id="PS50172"/>
    </source>
</evidence>
<sequence>MDEIKPDIFSINKLVLNLQTVVDKIKLQIASTPKNTDTFDKTELTKNLSTYNIVEKRNELQILEKKPIQNIKNYRISLSYTFVATGIFESYDRKTLENIIVAYGGEHGTYISEDTSYVLLGRDAGPKKLQLIDRNGIETLNEDQFVKLIKG</sequence>
<gene>
    <name evidence="2" type="ORF">A3Q56_06625</name>
</gene>
<name>A0A177AUF8_9BILA</name>
<reference evidence="2 3" key="1">
    <citation type="submission" date="2016-04" db="EMBL/GenBank/DDBJ databases">
        <title>The genome of Intoshia linei affirms orthonectids as highly simplified spiralians.</title>
        <authorList>
            <person name="Mikhailov K.V."/>
            <person name="Slusarev G.S."/>
            <person name="Nikitin M.A."/>
            <person name="Logacheva M.D."/>
            <person name="Penin A."/>
            <person name="Aleoshin V."/>
            <person name="Panchin Y.V."/>
        </authorList>
    </citation>
    <scope>NUCLEOTIDE SEQUENCE [LARGE SCALE GENOMIC DNA]</scope>
    <source>
        <strain evidence="2">Intl2013</strain>
        <tissue evidence="2">Whole animal</tissue>
    </source>
</reference>
<dbReference type="Pfam" id="PF00533">
    <property type="entry name" value="BRCT"/>
    <property type="match status" value="1"/>
</dbReference>
<dbReference type="SUPFAM" id="SSF52113">
    <property type="entry name" value="BRCT domain"/>
    <property type="match status" value="1"/>
</dbReference>
<protein>
    <recommendedName>
        <fullName evidence="1">BRCT domain-containing protein</fullName>
    </recommendedName>
</protein>
<dbReference type="EMBL" id="LWCA01001207">
    <property type="protein sequence ID" value="OAF65638.1"/>
    <property type="molecule type" value="Genomic_DNA"/>
</dbReference>
<comment type="caution">
    <text evidence="2">The sequence shown here is derived from an EMBL/GenBank/DDBJ whole genome shotgun (WGS) entry which is preliminary data.</text>
</comment>
<dbReference type="OrthoDB" id="446168at2759"/>
<feature type="domain" description="BRCT" evidence="1">
    <location>
        <begin position="72"/>
        <end position="151"/>
    </location>
</feature>
<evidence type="ECO:0000313" key="3">
    <source>
        <dbReference type="Proteomes" id="UP000078046"/>
    </source>
</evidence>
<proteinExistence type="predicted"/>
<dbReference type="Gene3D" id="3.40.50.10190">
    <property type="entry name" value="BRCT domain"/>
    <property type="match status" value="1"/>
</dbReference>
<dbReference type="Proteomes" id="UP000078046">
    <property type="component" value="Unassembled WGS sequence"/>
</dbReference>
<evidence type="ECO:0000313" key="2">
    <source>
        <dbReference type="EMBL" id="OAF65638.1"/>
    </source>
</evidence>
<dbReference type="PROSITE" id="PS50172">
    <property type="entry name" value="BRCT"/>
    <property type="match status" value="1"/>
</dbReference>
<dbReference type="AlphaFoldDB" id="A0A177AUF8"/>
<dbReference type="InterPro" id="IPR036420">
    <property type="entry name" value="BRCT_dom_sf"/>
</dbReference>
<keyword evidence="3" id="KW-1185">Reference proteome</keyword>